<sequence length="188" mass="20707">MIVFRPLMSRLWSPFGLALGPKGMPFSSQSVPRSGPKFAPIFPRKVQEIGLPPSGPTQTAPQLDCSTVHHGPTSNTAHRQRQDLRHASMSPLQRSDGLHTDLTHTDPPSRHVYLIPLAKQTDAAQAVLAPGLEERAPGLEKRAPSPNPHFLQRLDLRHSAPSRLQRPDLLDTVLMQSDEHADLGRRAS</sequence>
<organism evidence="2 3">
    <name type="scientific">Psophocarpus tetragonolobus</name>
    <name type="common">Winged bean</name>
    <name type="synonym">Dolichos tetragonolobus</name>
    <dbReference type="NCBI Taxonomy" id="3891"/>
    <lineage>
        <taxon>Eukaryota</taxon>
        <taxon>Viridiplantae</taxon>
        <taxon>Streptophyta</taxon>
        <taxon>Embryophyta</taxon>
        <taxon>Tracheophyta</taxon>
        <taxon>Spermatophyta</taxon>
        <taxon>Magnoliopsida</taxon>
        <taxon>eudicotyledons</taxon>
        <taxon>Gunneridae</taxon>
        <taxon>Pentapetalae</taxon>
        <taxon>rosids</taxon>
        <taxon>fabids</taxon>
        <taxon>Fabales</taxon>
        <taxon>Fabaceae</taxon>
        <taxon>Papilionoideae</taxon>
        <taxon>50 kb inversion clade</taxon>
        <taxon>NPAAA clade</taxon>
        <taxon>indigoferoid/millettioid clade</taxon>
        <taxon>Phaseoleae</taxon>
        <taxon>Psophocarpus</taxon>
    </lineage>
</organism>
<name>A0AAN9XTK5_PSOTE</name>
<gene>
    <name evidence="2" type="ORF">VNO78_09498</name>
</gene>
<keyword evidence="3" id="KW-1185">Reference proteome</keyword>
<comment type="caution">
    <text evidence="2">The sequence shown here is derived from an EMBL/GenBank/DDBJ whole genome shotgun (WGS) entry which is preliminary data.</text>
</comment>
<reference evidence="2 3" key="1">
    <citation type="submission" date="2024-01" db="EMBL/GenBank/DDBJ databases">
        <title>The genomes of 5 underutilized Papilionoideae crops provide insights into root nodulation and disease resistanc.</title>
        <authorList>
            <person name="Jiang F."/>
        </authorList>
    </citation>
    <scope>NUCLEOTIDE SEQUENCE [LARGE SCALE GENOMIC DNA]</scope>
    <source>
        <strain evidence="2">DUOXIRENSHENG_FW03</strain>
        <tissue evidence="2">Leaves</tissue>
    </source>
</reference>
<evidence type="ECO:0000313" key="2">
    <source>
        <dbReference type="EMBL" id="KAK7407545.1"/>
    </source>
</evidence>
<accession>A0AAN9XTK5</accession>
<feature type="compositionally biased region" description="Polar residues" evidence="1">
    <location>
        <begin position="56"/>
        <end position="65"/>
    </location>
</feature>
<dbReference type="AlphaFoldDB" id="A0AAN9XTK5"/>
<dbReference type="Proteomes" id="UP001386955">
    <property type="component" value="Unassembled WGS sequence"/>
</dbReference>
<protein>
    <submittedName>
        <fullName evidence="2">Uncharacterized protein</fullName>
    </submittedName>
</protein>
<feature type="compositionally biased region" description="Basic and acidic residues" evidence="1">
    <location>
        <begin position="177"/>
        <end position="188"/>
    </location>
</feature>
<feature type="region of interest" description="Disordered" evidence="1">
    <location>
        <begin position="157"/>
        <end position="188"/>
    </location>
</feature>
<proteinExistence type="predicted"/>
<evidence type="ECO:0000256" key="1">
    <source>
        <dbReference type="SAM" id="MobiDB-lite"/>
    </source>
</evidence>
<dbReference type="EMBL" id="JAYMYS010000002">
    <property type="protein sequence ID" value="KAK7407545.1"/>
    <property type="molecule type" value="Genomic_DNA"/>
</dbReference>
<evidence type="ECO:0000313" key="3">
    <source>
        <dbReference type="Proteomes" id="UP001386955"/>
    </source>
</evidence>
<feature type="region of interest" description="Disordered" evidence="1">
    <location>
        <begin position="47"/>
        <end position="81"/>
    </location>
</feature>